<dbReference type="Pfam" id="PF05860">
    <property type="entry name" value="TPS"/>
    <property type="match status" value="1"/>
</dbReference>
<dbReference type="SUPFAM" id="SSF51126">
    <property type="entry name" value="Pectin lyase-like"/>
    <property type="match status" value="1"/>
</dbReference>
<comment type="similarity">
    <text evidence="6">In the N-terminal section; belongs to the CdiA toxin family.</text>
</comment>
<feature type="domain" description="Filamentous haemagglutinin FhaB/tRNA nuclease CdiA-like TPS" evidence="9">
    <location>
        <begin position="50"/>
        <end position="172"/>
    </location>
</feature>
<feature type="chain" id="PRO_5017925593" evidence="8">
    <location>
        <begin position="35"/>
        <end position="4061"/>
    </location>
</feature>
<evidence type="ECO:0000313" key="10">
    <source>
        <dbReference type="EMBL" id="RQM37674.1"/>
    </source>
</evidence>
<dbReference type="GO" id="GO:0030430">
    <property type="term" value="C:host cell cytoplasm"/>
    <property type="evidence" value="ECO:0007669"/>
    <property type="project" value="UniProtKB-ARBA"/>
</dbReference>
<feature type="region of interest" description="Disordered" evidence="7">
    <location>
        <begin position="3146"/>
        <end position="3168"/>
    </location>
</feature>
<dbReference type="GO" id="GO:0090729">
    <property type="term" value="F:toxin activity"/>
    <property type="evidence" value="ECO:0007669"/>
    <property type="project" value="UniProtKB-KW"/>
</dbReference>
<evidence type="ECO:0000256" key="2">
    <source>
        <dbReference type="ARBA" id="ARBA00022656"/>
    </source>
</evidence>
<dbReference type="Pfam" id="PF05594">
    <property type="entry name" value="Fil_haemagg"/>
    <property type="match status" value="14"/>
</dbReference>
<comment type="subcellular location">
    <subcellularLocation>
        <location evidence="1">Target cell</location>
        <location evidence="1">Target cell cytoplasm</location>
    </subcellularLocation>
</comment>
<dbReference type="GO" id="GO:0004521">
    <property type="term" value="F:RNA endonuclease activity"/>
    <property type="evidence" value="ECO:0007669"/>
    <property type="project" value="UniProtKB-ARBA"/>
</dbReference>
<dbReference type="Pfam" id="PF04829">
    <property type="entry name" value="PT-VENN"/>
    <property type="match status" value="1"/>
</dbReference>
<proteinExistence type="inferred from homology"/>
<dbReference type="NCBIfam" id="TIGR01731">
    <property type="entry name" value="fil_hemag_20aa"/>
    <property type="match status" value="29"/>
</dbReference>
<accession>A0A3N6RX55</accession>
<dbReference type="InterPro" id="IPR025157">
    <property type="entry name" value="Hemagglutinin_rpt"/>
</dbReference>
<feature type="region of interest" description="Disordered" evidence="7">
    <location>
        <begin position="3350"/>
        <end position="3377"/>
    </location>
</feature>
<dbReference type="InterPro" id="IPR012334">
    <property type="entry name" value="Pectin_lyas_fold"/>
</dbReference>
<reference evidence="10 11" key="1">
    <citation type="submission" date="2018-10" db="EMBL/GenBank/DDBJ databases">
        <title>Draft genome sequence for the type isolate of Erwinia psidii, agent causal of bacterial blight in guava (Psidium guajava) and wilt and die-back of Eucalyptus spp.</title>
        <authorList>
            <person name="Hermenegildo P.S."/>
            <person name="Santos S.A."/>
            <person name="Guimaraes L.M.S."/>
            <person name="Vidigal P.M.P."/>
            <person name="Pereira I.C."/>
            <person name="Badel J.L."/>
            <person name="Alfenas-Zerbini P."/>
            <person name="Ferreira M.A.S.V."/>
            <person name="Alfenas A.C."/>
        </authorList>
    </citation>
    <scope>NUCLEOTIDE SEQUENCE [LARGE SCALE GENOMIC DNA]</scope>
    <source>
        <strain evidence="10 11">IBSBF 435</strain>
    </source>
</reference>
<dbReference type="InterPro" id="IPR011050">
    <property type="entry name" value="Pectin_lyase_fold/virulence"/>
</dbReference>
<comment type="caution">
    <text evidence="10">The sequence shown here is derived from an EMBL/GenBank/DDBJ whole genome shotgun (WGS) entry which is preliminary data.</text>
</comment>
<sequence length="4061" mass="414168">MIMENRQPVPAARRLLSYLICYLVAVQPMLPAVAAQITPVTPGSKVDAAGNGVPMVNIATPNQAGISHNQYQQYNVGTEGVILNNATSQLTLTQLGGLVQNNTNLKAGQEARAIVNEVVGANRSQLQGYTEVAGKAARVMVANPYGITCNGCGFINTPNVTLTTGKPQLDAGGNLAALEVTKGSIIVEGQGLDGSKADAVAIVARAVEINAGIHAKDLAVTAGANRVGQDGSVTPIAGEGALPSVAVDTGALGGMYANRIHLVSSENGVGVNLGTLLARQGDIVLDAKGRLAVHDSQSSGALTATAQHIALSGDHQSAGPVTLSASNDIALNNARLAGDKGVTIQSGQALQLAASQLTAGESLALSAGDLNADGASKIGAAGDITMQATRQLNNAGQLNAGNHLVLNAAAIGNSGTLLASGRLEATGSLDNQGAVQGNGVALKGDTLRNAGTVLASDRLDVTGNSLDNQGTLQGNTVTLNADTLQNGSMVLARDGLNVTGSRLNNLGTLQGNAVTLNSDTLQNGGTVLASDSLDVTGNSLENLGTLQGNRVTLKGDALRNGGTMLAGDRFDVIGNSLENLDTLQGNGVTLNSDALRNGGTLRSNGSLMLKGNTLDQTGTLDAAGDMTLIYRDRISNAAGGNVLTDGTLSVITGELMQDGTFSAGTGMMLASDSLTSGQDAGTFSKGDLSLQVNKSADIDGTLSADGQLNSRSDTLRTGASAHLQGQNIALYAGRAVLAGMQIARQQLAVSAGQLSLTGNSNARDIAIVASDTVDNPGSLVAENQLQIKAAQLSNSGTASGNTVSLLATDSLNNGGVLTAGTQMQVSAGTLNNSGRLAAPQLSLSATAIDNRGLVQGDRQLTLLSRTLANRQSGSIATAGDLDLDLPDFSNDGLLTAAGTLQLNGFRLTNAGEINAASLTATSALLNNLAGGKLLATQAVQLGNTQLINGGLIAADRLTVKGGTVDNSGRLQGSDSLNLQVGTLGNAQSGELLTAGQLSVKAGQLDNAGLLQGNQLTLSADDWRNSGNALSVENATLAAKNLNNSGRILGQNAVQVQTDAASNDGLLMAKVLAFQGDLRNSGVIQGNDALTVAGGEVINASGGQLQTAASLDLRAETLNNQGTVQASDATINAQHWQNAGSTRTTTDLAATVTGQLLNSGILLSQHTMNLQASALNNAGTLAADSLAITVPQLVNRGLLQGNGVLTLNSPLIVNQADGQIISGGSLVLQPDQLSNEGLIQVADTLSISGGDVGNDGQITARTLSADLSGTLTNGSTGRLLAQELADIHAQAITNAGIIAGQRLRTAGERLQNHGLMQGGTAITANFRQLETLTGGQLLTGGALVLQGTDASNAGIWQGDNLSYQFASLKNTGSLNGTTGLEGRTDGVLDNAGSQLSGGNASLTAGRLLNSGKIIADGLELSGAQLINSGLWQGNSTLTAQAEDGLTQTADGKTLSGGDLLLNASALNTAGVVQGGTAQVIADSWQHSGSLLGSASLTASIAGTLNNGGALLSQGDMQISAVSLLNSGSMLAEKAAVLSGSTLNNSGTVQGDTLTVRPASVTNQGSLIGLQSLTFAAAPQVSRFRTLLATPMRELINNAGGQLLTQGTLNISGNTLTNNGVWQGQQILLEAGRLTNNGTIQSADALQLNLSDSLDAAAGSKISANGTAALHALSLSNQGQWIARNLTLTGDTLNNNGDITGVDGLTVQLNGALIQQQDKTLLSAGKLSVQSATVNNAGRVQGGELEVTTGTLDNNGRLQGDNILLLSTRGRLTNNGNGTLLGGTILTLTTPELYNNGLIQGGTSRITASGLASNGGRVLSAGELTFTTAQLLNSGWLQAGQLVLNAANTSNNGTLLADQQGTLTGTVLQNQAMTQGANLTVNYQQLNNSGTVLGTGQLNINAAQVNQQATGRLFSAGTMTLVTNGFDLLGQLVALGDATLNVANGFVARSALAAGNRLTISTNGTLENRGTLQGQAVTLSAGGELVNNGLLTTGTGDSSLSANRIAMNAAGSLQGGGNVALNSRSDVTLDGFTGTRGSLTITAPGSIVNTALLYAAQNLSLLADSIRNQRGDILAGNSLWMQRDAAGNANGEVINTSGTIETQGGDIIINTAHLLNQWESVNIGQTTTENVATGYGSVAPGSVELPLELFESGELKYYFTEIYTPAPPIISLGWSVTPVPLNLNQSKEILVARTTSSTTVTGQAGRISSGRNLTGNANQLDNLGSYILAGQDLSLSGGVLNNQSYLSGTQAVWRIFNPSTTYSSYDSLKNTNSSFVANSIDGLKATGGNHYTYNGKSASLKGTVTYVATDTYRTEQASTIRGVIQSNGNLSTRFNTVLNNSESQDVRGTITPTLSSPGLNTLLQQSISGGVTRLEPVNVSSVAPGSPDWRNNINNALQQVNGGISLDGNGLQNTLLNAYKSDAIQLSGVGGTTALGTNPFTAYQRDSNTLHYSSVDTSAYPLPQSSNGYFTASTDLKSRYLIVINPKINELGQLNTNLFSDLNALLDKQPGTAPQETRQQYTDITTFLGSSYLLDRLNLKPDYDYRVLGDAAFDTRYVSNAVLSQTGNRYINGLGSDLEQMKYLMDNAATAQQSLNLTMGVTLSTAQIASLNQSIIWWEAATINGETVLVPKLYLVASDTNINNGSIIAGKTVTIEGGSVTNNGSTVIAQERATINSQNDINNLNASLIKAAGDLKLSSLGDINNIGAAISGKQVSLESLNGSINNLTLTSQIDNSSKLSVSSLTEQGEKSSILSLDNLVLNAGKDINIHGADINAGGNAAINAAGNVAILANENNTLFNDGWRDFKSINSVASTIEAGGTLTVHSGQDLTVKASNISADKNASLSAGGDLKLLSVVNSTEDRAGNSESSVTKLNQTTLTAGNNLTLAAGQDLTSQAAALAAGGDVGLTAGRDINLDAAAIGSGNSEKGSKKTVISETVRQQGTEIASGGNTRMVAGRDINSQAADLTANQDIALQAGRDVSLNTATESDYAYREETKTKKGLLSKKTTHTIQEDSATQEKGTLLSGNNVSVSAGNNIVVKGSQVVGDNQVALSAGNNVTITAATNTDSSWRFSETKKSGLMGTGGLGISIGSSTSLSEMRDKGTTQSQSVSTVGSTGGDVSITAGKQLQVNGSDLVAAGNMVLQGDSVAITPGHDRRTRDQRTEQRSSGLTLALSGAVGEAVNSAVAAAQSAKQESDGRLAALQATKAVLSGVQAEQASQLAQVSADPNNGVGISLSLSTQQAKSQQQQRSDTVSGSTLNAGKNLSISATGKGNDADSGNLLIAGSQLKAAGDTSLQAANDILLTGAASTLQTTGSNSSSGGGVGLSFGAGSGSMGLSVFASVNGAKGHETGNGTVWSETTLDSGGTVSLSSGRDTTLSGAQVSGNSVVADVGRDLTITSLRDSERYDSTQSSFAAGGSFTFGSMSGSGYLNASQDKMHSNFDSVQEQSGIYAGSGGVDVTVGNHTQLNGAVIASQADADKNRLETGTLGFSDITNKADYQTQHQGVGISSGASAGGQFAGNMANSLLAGAGSSGSAQGTSRSAVTGGTIVIRDQANQRQDVATLSRDTAGANGSISPIFNKEKEQQRLQETQLIAEVGSQVSDIARTQGQITATKAAKEKLSGATQSDRDNALADLKKQDPTKQYSDDDISQQVYNNFYNRAFTESGFGTGGKVQQAIQAATAAVQGLAGGDIAKAIAGGSAPYLAEVIHKMTTDANGNVNTEANLMAHAVLGAVVAQINGNSALAGAAGATTGEYIAQQLYPGVKREDLSEEQKQTISALGTLAAGLAGGVAGDSTADAVAGAQAGKNALENNNLASTLAAAEASKKGTVEKYEAAQTAICAQDQAACTQMVKDVAGTGLDFVPIVGDIKSFAEAQTALDYLAAAIGLIPGAGDAAGKAIKAAETALKKGDVAEASKLINKASDEIQAVKPLDVGSYKELKAREVVGDGLEHDHIPSFAAIRQAKENELGRKLTPTEEKNLYNNATAIEVPKDVHQAGPTYGGKNTPSQVKQDAINLCGAECRDTDALRKNMLDRGYDPKLVDDAIRQLKERNSQIGVTK</sequence>
<feature type="region of interest" description="Disordered" evidence="7">
    <location>
        <begin position="3240"/>
        <end position="3263"/>
    </location>
</feature>
<evidence type="ECO:0000256" key="8">
    <source>
        <dbReference type="SAM" id="SignalP"/>
    </source>
</evidence>
<feature type="compositionally biased region" description="Low complexity" evidence="7">
    <location>
        <begin position="3240"/>
        <end position="3250"/>
    </location>
</feature>
<evidence type="ECO:0000313" key="11">
    <source>
        <dbReference type="Proteomes" id="UP000279457"/>
    </source>
</evidence>
<dbReference type="Proteomes" id="UP000279457">
    <property type="component" value="Unassembled WGS sequence"/>
</dbReference>
<evidence type="ECO:0000256" key="4">
    <source>
        <dbReference type="ARBA" id="ARBA00022913"/>
    </source>
</evidence>
<dbReference type="NCBIfam" id="TIGR01901">
    <property type="entry name" value="adhes_NPXG"/>
    <property type="match status" value="1"/>
</dbReference>
<feature type="region of interest" description="Disordered" evidence="7">
    <location>
        <begin position="3090"/>
        <end position="3115"/>
    </location>
</feature>
<dbReference type="Pfam" id="PF13332">
    <property type="entry name" value="Fil_haemagg_2"/>
    <property type="match status" value="5"/>
</dbReference>
<organism evidence="10 11">
    <name type="scientific">Erwinia psidii</name>
    <dbReference type="NCBI Taxonomy" id="69224"/>
    <lineage>
        <taxon>Bacteria</taxon>
        <taxon>Pseudomonadati</taxon>
        <taxon>Pseudomonadota</taxon>
        <taxon>Gammaproteobacteria</taxon>
        <taxon>Enterobacterales</taxon>
        <taxon>Erwiniaceae</taxon>
        <taxon>Erwinia</taxon>
    </lineage>
</organism>
<evidence type="ECO:0000256" key="6">
    <source>
        <dbReference type="ARBA" id="ARBA00024043"/>
    </source>
</evidence>
<dbReference type="Gene3D" id="2.160.20.10">
    <property type="entry name" value="Single-stranded right-handed beta-helix, Pectin lyase-like"/>
    <property type="match status" value="1"/>
</dbReference>
<dbReference type="FunFam" id="2.160.20.10:FF:000048">
    <property type="entry name" value="tRNA nuclease CdiA"/>
    <property type="match status" value="1"/>
</dbReference>
<gene>
    <name evidence="10" type="ORF">EB241_14200</name>
</gene>
<feature type="compositionally biased region" description="Polar residues" evidence="7">
    <location>
        <begin position="3351"/>
        <end position="3377"/>
    </location>
</feature>
<evidence type="ECO:0000256" key="3">
    <source>
        <dbReference type="ARBA" id="ARBA00022729"/>
    </source>
</evidence>
<keyword evidence="5" id="KW-0843">Virulence</keyword>
<keyword evidence="3 8" id="KW-0732">Signal</keyword>
<evidence type="ECO:0000259" key="9">
    <source>
        <dbReference type="SMART" id="SM00912"/>
    </source>
</evidence>
<evidence type="ECO:0000256" key="5">
    <source>
        <dbReference type="ARBA" id="ARBA00023026"/>
    </source>
</evidence>
<keyword evidence="4" id="KW-1266">Target cell cytoplasm</keyword>
<dbReference type="InterPro" id="IPR008619">
    <property type="entry name" value="Filamentous_hemagglutn_rpt"/>
</dbReference>
<dbReference type="InterPro" id="IPR006914">
    <property type="entry name" value="VENN_dom"/>
</dbReference>
<feature type="compositionally biased region" description="Basic and acidic residues" evidence="7">
    <location>
        <begin position="3152"/>
        <end position="3164"/>
    </location>
</feature>
<feature type="compositionally biased region" description="Low complexity" evidence="7">
    <location>
        <begin position="3103"/>
        <end position="3113"/>
    </location>
</feature>
<protein>
    <submittedName>
        <fullName evidence="10">Filamentous hemagglutinin N-terminal domain-containing protein</fullName>
    </submittedName>
</protein>
<dbReference type="EMBL" id="RHHM01000010">
    <property type="protein sequence ID" value="RQM37674.1"/>
    <property type="molecule type" value="Genomic_DNA"/>
</dbReference>
<keyword evidence="11" id="KW-1185">Reference proteome</keyword>
<feature type="signal peptide" evidence="8">
    <location>
        <begin position="1"/>
        <end position="34"/>
    </location>
</feature>
<name>A0A3N6RX55_9GAMM</name>
<dbReference type="SMART" id="SM00912">
    <property type="entry name" value="Haemagg_act"/>
    <property type="match status" value="1"/>
</dbReference>
<dbReference type="InterPro" id="IPR010069">
    <property type="entry name" value="CdiA_FHA1_rpt"/>
</dbReference>
<feature type="compositionally biased region" description="Polar residues" evidence="7">
    <location>
        <begin position="3251"/>
        <end position="3263"/>
    </location>
</feature>
<evidence type="ECO:0000256" key="7">
    <source>
        <dbReference type="SAM" id="MobiDB-lite"/>
    </source>
</evidence>
<evidence type="ECO:0000256" key="1">
    <source>
        <dbReference type="ARBA" id="ARBA00004219"/>
    </source>
</evidence>
<dbReference type="InterPro" id="IPR008638">
    <property type="entry name" value="FhaB/CdiA-like_TPS"/>
</dbReference>
<keyword evidence="2" id="KW-0800">Toxin</keyword>